<keyword evidence="3 5" id="KW-0833">Ubl conjugation pathway</keyword>
<feature type="region of interest" description="Disordered" evidence="6">
    <location>
        <begin position="99"/>
        <end position="123"/>
    </location>
</feature>
<evidence type="ECO:0000256" key="4">
    <source>
        <dbReference type="ARBA" id="ARBA00023315"/>
    </source>
</evidence>
<dbReference type="EMBL" id="CADCXU010007319">
    <property type="protein sequence ID" value="CAA9998749.1"/>
    <property type="molecule type" value="Genomic_DNA"/>
</dbReference>
<dbReference type="InterPro" id="IPR007472">
    <property type="entry name" value="N-end_Aminoacyl_Trfase_C"/>
</dbReference>
<dbReference type="InterPro" id="IPR017137">
    <property type="entry name" value="Arg-tRNA-P_Trfase_1_euk"/>
</dbReference>
<dbReference type="GO" id="GO:0004057">
    <property type="term" value="F:arginyl-tRNA--protein transferase activity"/>
    <property type="evidence" value="ECO:0007669"/>
    <property type="project" value="UniProtKB-EC"/>
</dbReference>
<comment type="function">
    <text evidence="5">Involved in the post-translational conjugation of arginine to the N-terminal aspartate or glutamate of a protein. This arginylation is required for degradation of the protein via the ubiquitin pathway.</text>
</comment>
<organism evidence="9 10">
    <name type="scientific">Nesidiocoris tenuis</name>
    <dbReference type="NCBI Taxonomy" id="355587"/>
    <lineage>
        <taxon>Eukaryota</taxon>
        <taxon>Metazoa</taxon>
        <taxon>Ecdysozoa</taxon>
        <taxon>Arthropoda</taxon>
        <taxon>Hexapoda</taxon>
        <taxon>Insecta</taxon>
        <taxon>Pterygota</taxon>
        <taxon>Neoptera</taxon>
        <taxon>Paraneoptera</taxon>
        <taxon>Hemiptera</taxon>
        <taxon>Heteroptera</taxon>
        <taxon>Panheteroptera</taxon>
        <taxon>Cimicomorpha</taxon>
        <taxon>Miridae</taxon>
        <taxon>Dicyphina</taxon>
        <taxon>Nesidiocoris</taxon>
    </lineage>
</organism>
<evidence type="ECO:0000256" key="2">
    <source>
        <dbReference type="ARBA" id="ARBA00022679"/>
    </source>
</evidence>
<proteinExistence type="inferred from homology"/>
<keyword evidence="4 5" id="KW-0012">Acyltransferase</keyword>
<evidence type="ECO:0000256" key="6">
    <source>
        <dbReference type="SAM" id="MobiDB-lite"/>
    </source>
</evidence>
<comment type="catalytic activity">
    <reaction evidence="5">
        <text>an N-terminal L-alpha-aminoacyl-[protein] + L-arginyl-tRNA(Arg) = an N-terminal L-arginyl-L-aminoacyl-[protein] + tRNA(Arg) + H(+)</text>
        <dbReference type="Rhea" id="RHEA:10208"/>
        <dbReference type="Rhea" id="RHEA-COMP:9658"/>
        <dbReference type="Rhea" id="RHEA-COMP:9673"/>
        <dbReference type="Rhea" id="RHEA-COMP:10636"/>
        <dbReference type="Rhea" id="RHEA-COMP:10638"/>
        <dbReference type="ChEBI" id="CHEBI:15378"/>
        <dbReference type="ChEBI" id="CHEBI:78442"/>
        <dbReference type="ChEBI" id="CHEBI:78513"/>
        <dbReference type="ChEBI" id="CHEBI:78597"/>
        <dbReference type="ChEBI" id="CHEBI:83562"/>
        <dbReference type="EC" id="2.3.2.8"/>
    </reaction>
</comment>
<keyword evidence="2 5" id="KW-0808">Transferase</keyword>
<evidence type="ECO:0000259" key="7">
    <source>
        <dbReference type="Pfam" id="PF04376"/>
    </source>
</evidence>
<dbReference type="EC" id="2.3.2.8" evidence="5"/>
<dbReference type="Proteomes" id="UP000479000">
    <property type="component" value="Unassembled WGS sequence"/>
</dbReference>
<dbReference type="Pfam" id="PF04377">
    <property type="entry name" value="ATE_C"/>
    <property type="match status" value="1"/>
</dbReference>
<feature type="domain" description="N-end aminoacyl transferase N-terminal" evidence="7">
    <location>
        <begin position="16"/>
        <end position="86"/>
    </location>
</feature>
<feature type="domain" description="N-end rule aminoacyl transferase C-terminal" evidence="8">
    <location>
        <begin position="200"/>
        <end position="340"/>
    </location>
</feature>
<protein>
    <recommendedName>
        <fullName evidence="5">Arginyl-tRNA--protein transferase 1</fullName>
        <shortName evidence="5">Arginyltransferase 1</shortName>
        <shortName evidence="5">R-transferase 1</shortName>
        <ecNumber evidence="5">2.3.2.8</ecNumber>
    </recommendedName>
    <alternativeName>
        <fullName evidence="5">Arginine-tRNA--protein transferase 1</fullName>
    </alternativeName>
</protein>
<evidence type="ECO:0000256" key="1">
    <source>
        <dbReference type="ARBA" id="ARBA00009991"/>
    </source>
</evidence>
<evidence type="ECO:0000313" key="9">
    <source>
        <dbReference type="EMBL" id="CAA9998749.1"/>
    </source>
</evidence>
<dbReference type="PIRSF" id="PIRSF037207">
    <property type="entry name" value="ATE1_euk"/>
    <property type="match status" value="1"/>
</dbReference>
<name>A0A6H5G936_9HEMI</name>
<dbReference type="GO" id="GO:0005737">
    <property type="term" value="C:cytoplasm"/>
    <property type="evidence" value="ECO:0007669"/>
    <property type="project" value="TreeGrafter"/>
</dbReference>
<reference evidence="9 10" key="1">
    <citation type="submission" date="2020-02" db="EMBL/GenBank/DDBJ databases">
        <authorList>
            <person name="Ferguson B K."/>
        </authorList>
    </citation>
    <scope>NUCLEOTIDE SEQUENCE [LARGE SCALE GENOMIC DNA]</scope>
</reference>
<evidence type="ECO:0000259" key="8">
    <source>
        <dbReference type="Pfam" id="PF04377"/>
    </source>
</evidence>
<evidence type="ECO:0000313" key="10">
    <source>
        <dbReference type="Proteomes" id="UP000479000"/>
    </source>
</evidence>
<dbReference type="AlphaFoldDB" id="A0A6H5G936"/>
<evidence type="ECO:0000256" key="5">
    <source>
        <dbReference type="PIRNR" id="PIRNR037207"/>
    </source>
</evidence>
<evidence type="ECO:0000256" key="3">
    <source>
        <dbReference type="ARBA" id="ARBA00022786"/>
    </source>
</evidence>
<dbReference type="InterPro" id="IPR007471">
    <property type="entry name" value="N-end_Aminoacyl_Trfase_N"/>
</dbReference>
<keyword evidence="10" id="KW-1185">Reference proteome</keyword>
<gene>
    <name evidence="9" type="ORF">NTEN_LOCUS5032</name>
</gene>
<dbReference type="InterPro" id="IPR016181">
    <property type="entry name" value="Acyl_CoA_acyltransferase"/>
</dbReference>
<comment type="similarity">
    <text evidence="1 5">Belongs to the R-transferase family.</text>
</comment>
<dbReference type="PANTHER" id="PTHR21367">
    <property type="entry name" value="ARGININE-TRNA-PROTEIN TRANSFERASE 1"/>
    <property type="match status" value="1"/>
</dbReference>
<dbReference type="OrthoDB" id="74183at2759"/>
<feature type="compositionally biased region" description="Basic and acidic residues" evidence="6">
    <location>
        <begin position="99"/>
        <end position="111"/>
    </location>
</feature>
<dbReference type="SUPFAM" id="SSF55729">
    <property type="entry name" value="Acyl-CoA N-acyltransferases (Nat)"/>
    <property type="match status" value="1"/>
</dbReference>
<dbReference type="Pfam" id="PF04376">
    <property type="entry name" value="ATE_N"/>
    <property type="match status" value="1"/>
</dbReference>
<dbReference type="InterPro" id="IPR030700">
    <property type="entry name" value="N-end_Aminoacyl_Trfase"/>
</dbReference>
<accession>A0A6H5G936</accession>
<dbReference type="PANTHER" id="PTHR21367:SF1">
    <property type="entry name" value="ARGINYL-TRNA--PROTEIN TRANSFERASE 1"/>
    <property type="match status" value="1"/>
</dbReference>
<sequence>MKYSIVEYMPKYEGYYCGYCKGNNTNHSTGMWAHCLLVNDYQELIDRGWRRSGQYCYKPKMTVTCCPLYTIRCDAANFKLSKSQKKVLKRISKFLRDGSRSSRCDSEEKGGLDSPGVGMDSSKPQCKKAKLIRLEKRLMKLKQIQASKDDEPIRHSSGEKSLEEFIRESANENFPNQLELKLVRCSPQSVEFTETFDVSHSLYQKYQAKIHNDSPMKCSKEQFKRFLVHSPLRAEERSVEGTDDTIGYGSFHQQYWLNGKLIAVGVIDILPKCVSSVYFYYDPDYAFLSLGTYSSLREIEMVRSLTNLDPELQYYYMGFYIHSCPKMRYKAKFLPSFLLCPETYTWNSVEKSKPKLDVSKYARLNEDIRAENDNTIINLGDVLVLWRNVAMTQETYKHKSRANDDSQVMEYAQRVGRRAAESMLLYRP</sequence>